<keyword evidence="2" id="KW-0238">DNA-binding</keyword>
<dbReference type="GO" id="GO:0006310">
    <property type="term" value="P:DNA recombination"/>
    <property type="evidence" value="ECO:0007669"/>
    <property type="project" value="UniProtKB-KW"/>
</dbReference>
<dbReference type="Gene3D" id="1.10.443.10">
    <property type="entry name" value="Intergrase catalytic core"/>
    <property type="match status" value="1"/>
</dbReference>
<dbReference type="AlphaFoldDB" id="A0A644XR96"/>
<name>A0A644XR96_9ZZZZ</name>
<evidence type="ECO:0000313" key="5">
    <source>
        <dbReference type="EMBL" id="MPM18760.1"/>
    </source>
</evidence>
<dbReference type="InterPro" id="IPR002104">
    <property type="entry name" value="Integrase_catalytic"/>
</dbReference>
<dbReference type="GO" id="GO:0015074">
    <property type="term" value="P:DNA integration"/>
    <property type="evidence" value="ECO:0007669"/>
    <property type="project" value="UniProtKB-KW"/>
</dbReference>
<dbReference type="InterPro" id="IPR013762">
    <property type="entry name" value="Integrase-like_cat_sf"/>
</dbReference>
<dbReference type="PROSITE" id="PS51898">
    <property type="entry name" value="TYR_RECOMBINASE"/>
    <property type="match status" value="1"/>
</dbReference>
<dbReference type="InterPro" id="IPR004107">
    <property type="entry name" value="Integrase_SAM-like_N"/>
</dbReference>
<keyword evidence="1" id="KW-0229">DNA integration</keyword>
<keyword evidence="3" id="KW-0233">DNA recombination</keyword>
<accession>A0A644XR96</accession>
<proteinExistence type="predicted"/>
<feature type="domain" description="Tyr recombinase" evidence="4">
    <location>
        <begin position="168"/>
        <end position="373"/>
    </location>
</feature>
<dbReference type="InterPro" id="IPR050090">
    <property type="entry name" value="Tyrosine_recombinase_XerCD"/>
</dbReference>
<dbReference type="Pfam" id="PF14659">
    <property type="entry name" value="Phage_int_SAM_3"/>
    <property type="match status" value="1"/>
</dbReference>
<evidence type="ECO:0000256" key="3">
    <source>
        <dbReference type="ARBA" id="ARBA00023172"/>
    </source>
</evidence>
<comment type="caution">
    <text evidence="5">The sequence shown here is derived from an EMBL/GenBank/DDBJ whole genome shotgun (WGS) entry which is preliminary data.</text>
</comment>
<reference evidence="5" key="1">
    <citation type="submission" date="2019-08" db="EMBL/GenBank/DDBJ databases">
        <authorList>
            <person name="Kucharzyk K."/>
            <person name="Murdoch R.W."/>
            <person name="Higgins S."/>
            <person name="Loffler F."/>
        </authorList>
    </citation>
    <scope>NUCLEOTIDE SEQUENCE</scope>
</reference>
<evidence type="ECO:0000259" key="4">
    <source>
        <dbReference type="PROSITE" id="PS51898"/>
    </source>
</evidence>
<evidence type="ECO:0000256" key="1">
    <source>
        <dbReference type="ARBA" id="ARBA00022908"/>
    </source>
</evidence>
<dbReference type="Gene3D" id="1.10.150.130">
    <property type="match status" value="1"/>
</dbReference>
<dbReference type="PANTHER" id="PTHR30349:SF41">
    <property type="entry name" value="INTEGRASE_RECOMBINASE PROTEIN MJ0367-RELATED"/>
    <property type="match status" value="1"/>
</dbReference>
<dbReference type="InterPro" id="IPR010998">
    <property type="entry name" value="Integrase_recombinase_N"/>
</dbReference>
<dbReference type="InterPro" id="IPR011010">
    <property type="entry name" value="DNA_brk_join_enz"/>
</dbReference>
<protein>
    <submittedName>
        <fullName evidence="5">Transposase</fullName>
    </submittedName>
</protein>
<dbReference type="PANTHER" id="PTHR30349">
    <property type="entry name" value="PHAGE INTEGRASE-RELATED"/>
    <property type="match status" value="1"/>
</dbReference>
<evidence type="ECO:0000256" key="2">
    <source>
        <dbReference type="ARBA" id="ARBA00023125"/>
    </source>
</evidence>
<sequence length="378" mass="43865">MAVIKKRYEHKLTLGKAVDGTLIRKSFYSTKSKADAKKKAEKYQIQYELEHCIGENSCIKTMKFSVWAVSCLEMYKKPYVKANTYSGTYLAPVENHLIPYFGQMNMDEIRAYHIQKYINDAAGKYSPETVKKDYNALALIFQTAVDNQLCSSNPVAKSIRLPKYETVTEKHAYTQEQYDLVYDMAKQVENGLSIMVVLETGISRSELLGLRWKDLDLDNALLRINQGLVFYYSEDQDKWVSESDGLKNKYRQRSIPIMDTKLLERLKALPHEITVDKRQVKTEFVFHSPEGKPYQPNNWVNRVFKPFMEDVHIVHPDIPMLSVHELRHTRATLWIAQGINPYMVARLLGHSDLKMLTKIYDHTSPETLRNALERSKPK</sequence>
<organism evidence="5">
    <name type="scientific">bioreactor metagenome</name>
    <dbReference type="NCBI Taxonomy" id="1076179"/>
    <lineage>
        <taxon>unclassified sequences</taxon>
        <taxon>metagenomes</taxon>
        <taxon>ecological metagenomes</taxon>
    </lineage>
</organism>
<gene>
    <name evidence="5" type="primary">int-Tn_4</name>
    <name evidence="5" type="ORF">SDC9_65175</name>
</gene>
<dbReference type="SUPFAM" id="SSF56349">
    <property type="entry name" value="DNA breaking-rejoining enzymes"/>
    <property type="match status" value="1"/>
</dbReference>
<dbReference type="Pfam" id="PF00589">
    <property type="entry name" value="Phage_integrase"/>
    <property type="match status" value="1"/>
</dbReference>
<dbReference type="GO" id="GO:0003677">
    <property type="term" value="F:DNA binding"/>
    <property type="evidence" value="ECO:0007669"/>
    <property type="project" value="UniProtKB-KW"/>
</dbReference>
<dbReference type="EMBL" id="VSSQ01003044">
    <property type="protein sequence ID" value="MPM18760.1"/>
    <property type="molecule type" value="Genomic_DNA"/>
</dbReference>
<dbReference type="CDD" id="cd01189">
    <property type="entry name" value="INT_ICEBs1_C_like"/>
    <property type="match status" value="1"/>
</dbReference>